<evidence type="ECO:0000256" key="1">
    <source>
        <dbReference type="ARBA" id="ARBA00002791"/>
    </source>
</evidence>
<keyword evidence="9 12" id="KW-0472">Membrane</keyword>
<accession>A0A2T9Y6K5</accession>
<feature type="domain" description="Ribophorin II C-terminal" evidence="15">
    <location>
        <begin position="178"/>
        <end position="271"/>
    </location>
</feature>
<keyword evidence="7" id="KW-0256">Endoplasmic reticulum</keyword>
<keyword evidence="6 13" id="KW-0732">Signal</keyword>
<protein>
    <recommendedName>
        <fullName evidence="11">Ribophorin II</fullName>
    </recommendedName>
    <alternativeName>
        <fullName evidence="10">Ribophorin-2</fullName>
    </alternativeName>
</protein>
<keyword evidence="8 12" id="KW-1133">Transmembrane helix</keyword>
<keyword evidence="5 12" id="KW-0812">Transmembrane</keyword>
<evidence type="ECO:0000256" key="3">
    <source>
        <dbReference type="ARBA" id="ARBA00004922"/>
    </source>
</evidence>
<feature type="transmembrane region" description="Helical" evidence="12">
    <location>
        <begin position="252"/>
        <end position="270"/>
    </location>
</feature>
<dbReference type="Pfam" id="PF25147">
    <property type="entry name" value="Ribophorin_II_C"/>
    <property type="match status" value="1"/>
</dbReference>
<dbReference type="OrthoDB" id="432292at2759"/>
<dbReference type="PANTHER" id="PTHR12640:SF0">
    <property type="entry name" value="DOLICHYL-DIPHOSPHOOLIGOSACCHARIDE--PROTEIN GLYCOSYLTRANSFERASE SUBUNIT 2"/>
    <property type="match status" value="1"/>
</dbReference>
<reference evidence="16 17" key="1">
    <citation type="journal article" date="2018" name="MBio">
        <title>Comparative Genomics Reveals the Core Gene Toolbox for the Fungus-Insect Symbiosis.</title>
        <authorList>
            <person name="Wang Y."/>
            <person name="Stata M."/>
            <person name="Wang W."/>
            <person name="Stajich J.E."/>
            <person name="White M.M."/>
            <person name="Moncalvo J.M."/>
        </authorList>
    </citation>
    <scope>NUCLEOTIDE SEQUENCE [LARGE SCALE GENOMIC DNA]</scope>
    <source>
        <strain evidence="16 17">AUS-77-4</strain>
    </source>
</reference>
<evidence type="ECO:0000256" key="13">
    <source>
        <dbReference type="SAM" id="SignalP"/>
    </source>
</evidence>
<evidence type="ECO:0000256" key="2">
    <source>
        <dbReference type="ARBA" id="ARBA00004477"/>
    </source>
</evidence>
<sequence>MLSIKLFIITFFLVISSQIYSEIILENVSLDIIDSASEIIAKERIKYPQKISKINKIDVTEKLSISFQAKSSLPENNDTFNLNQASVVFTSKNNQEQFSFSTKYTPYKKVYKVTLGKDKLKEKGISNSVYKMDLVLGSYDEPKGLVYAIGEIELKVGTAVPGDKHEELGPKPEILHTFSKPEKMVSAYISISFSAFLVVAFIGFLVVLKSFGLDFSLLSKSSASDYIFYLCILSYAGVIFSYWVGIKLFPTLFNMLLLAVPTLVFGNISLKAKN</sequence>
<evidence type="ECO:0000256" key="6">
    <source>
        <dbReference type="ARBA" id="ARBA00022729"/>
    </source>
</evidence>
<evidence type="ECO:0000313" key="17">
    <source>
        <dbReference type="Proteomes" id="UP000245699"/>
    </source>
</evidence>
<dbReference type="GO" id="GO:0006487">
    <property type="term" value="P:protein N-linked glycosylation"/>
    <property type="evidence" value="ECO:0007669"/>
    <property type="project" value="TreeGrafter"/>
</dbReference>
<evidence type="ECO:0000256" key="10">
    <source>
        <dbReference type="ARBA" id="ARBA00030078"/>
    </source>
</evidence>
<dbReference type="Pfam" id="PF23860">
    <property type="entry name" value="Ribophorin_II_3rd"/>
    <property type="match status" value="1"/>
</dbReference>
<dbReference type="STRING" id="61424.A0A2T9Y6K5"/>
<evidence type="ECO:0000259" key="15">
    <source>
        <dbReference type="Pfam" id="PF25147"/>
    </source>
</evidence>
<feature type="transmembrane region" description="Helical" evidence="12">
    <location>
        <begin position="227"/>
        <end position="246"/>
    </location>
</feature>
<dbReference type="UniPathway" id="UPA00378"/>
<comment type="pathway">
    <text evidence="3">Protein modification; protein glycosylation.</text>
</comment>
<feature type="chain" id="PRO_5044320232" description="Ribophorin II" evidence="13">
    <location>
        <begin position="22"/>
        <end position="274"/>
    </location>
</feature>
<dbReference type="PANTHER" id="PTHR12640">
    <property type="entry name" value="RIBOPHORIN II"/>
    <property type="match status" value="1"/>
</dbReference>
<dbReference type="InterPro" id="IPR008814">
    <property type="entry name" value="Swp1"/>
</dbReference>
<evidence type="ECO:0000256" key="12">
    <source>
        <dbReference type="SAM" id="Phobius"/>
    </source>
</evidence>
<evidence type="ECO:0000256" key="8">
    <source>
        <dbReference type="ARBA" id="ARBA00022989"/>
    </source>
</evidence>
<dbReference type="InterPro" id="IPR056790">
    <property type="entry name" value="Ribophorin_II_C"/>
</dbReference>
<keyword evidence="17" id="KW-1185">Reference proteome</keyword>
<gene>
    <name evidence="16" type="ORF">BB559_005787</name>
</gene>
<evidence type="ECO:0000256" key="4">
    <source>
        <dbReference type="ARBA" id="ARBA00009038"/>
    </source>
</evidence>
<name>A0A2T9Y6K5_9FUNG</name>
<evidence type="ECO:0000256" key="11">
    <source>
        <dbReference type="ARBA" id="ARBA00032139"/>
    </source>
</evidence>
<evidence type="ECO:0000256" key="5">
    <source>
        <dbReference type="ARBA" id="ARBA00022692"/>
    </source>
</evidence>
<dbReference type="Proteomes" id="UP000245699">
    <property type="component" value="Unassembled WGS sequence"/>
</dbReference>
<comment type="function">
    <text evidence="1">Subunit of the oligosaccharyl transferase (OST) complex that catalyzes the initial transfer of a defined glycan (Glc(3)Man(9)GlcNAc(2) in eukaryotes) from the lipid carrier dolichol-pyrophosphate to an asparagine residue within an Asn-X-Ser/Thr consensus motif in nascent polypeptide chains, the first step in protein N-glycosylation. N-glycosylation occurs cotranslationally and the complex associates with the Sec61 complex at the channel-forming translocon complex that mediates protein translocation across the endoplasmic reticulum (ER). All subunits are required for a maximal enzyme activity.</text>
</comment>
<feature type="domain" description="Ribophorin II third" evidence="14">
    <location>
        <begin position="26"/>
        <end position="138"/>
    </location>
</feature>
<organism evidence="16 17">
    <name type="scientific">Furculomyces boomerangus</name>
    <dbReference type="NCBI Taxonomy" id="61424"/>
    <lineage>
        <taxon>Eukaryota</taxon>
        <taxon>Fungi</taxon>
        <taxon>Fungi incertae sedis</taxon>
        <taxon>Zoopagomycota</taxon>
        <taxon>Kickxellomycotina</taxon>
        <taxon>Harpellomycetes</taxon>
        <taxon>Harpellales</taxon>
        <taxon>Harpellaceae</taxon>
        <taxon>Furculomyces</taxon>
    </lineage>
</organism>
<comment type="similarity">
    <text evidence="4">Belongs to the SWP1 family.</text>
</comment>
<dbReference type="EMBL" id="MBFT01000671">
    <property type="protein sequence ID" value="PVU87972.1"/>
    <property type="molecule type" value="Genomic_DNA"/>
</dbReference>
<feature type="signal peptide" evidence="13">
    <location>
        <begin position="1"/>
        <end position="21"/>
    </location>
</feature>
<evidence type="ECO:0000256" key="9">
    <source>
        <dbReference type="ARBA" id="ARBA00023136"/>
    </source>
</evidence>
<evidence type="ECO:0000256" key="7">
    <source>
        <dbReference type="ARBA" id="ARBA00022824"/>
    </source>
</evidence>
<proteinExistence type="inferred from homology"/>
<comment type="caution">
    <text evidence="16">The sequence shown here is derived from an EMBL/GenBank/DDBJ whole genome shotgun (WGS) entry which is preliminary data.</text>
</comment>
<comment type="subcellular location">
    <subcellularLocation>
        <location evidence="2">Endoplasmic reticulum membrane</location>
        <topology evidence="2">Multi-pass membrane protein</topology>
    </subcellularLocation>
</comment>
<feature type="transmembrane region" description="Helical" evidence="12">
    <location>
        <begin position="185"/>
        <end position="207"/>
    </location>
</feature>
<dbReference type="AlphaFoldDB" id="A0A2T9Y6K5"/>
<dbReference type="GO" id="GO:0008250">
    <property type="term" value="C:oligosaccharyltransferase complex"/>
    <property type="evidence" value="ECO:0007669"/>
    <property type="project" value="InterPro"/>
</dbReference>
<evidence type="ECO:0000313" key="16">
    <source>
        <dbReference type="EMBL" id="PVU87972.1"/>
    </source>
</evidence>
<dbReference type="InterPro" id="IPR055374">
    <property type="entry name" value="Ribophorin_II_3rd"/>
</dbReference>
<evidence type="ECO:0000259" key="14">
    <source>
        <dbReference type="Pfam" id="PF23860"/>
    </source>
</evidence>